<sequence>MSQPQSQPLTYAGAGVDIEAGNRAVHLMKQAVRSTFRPEVLTDIGGFGGLFALPAGRYQEPVLVAGTDGVGTKLKVAQLTGVHNTIGIDAVAMCVNDILAQGAEPLFFLDYLAVGKLLPERVAEIVSGVAAGCRQAGCALIGGETAEMPGFYSEEEYDIAGFAVGVAERSRIIDGQTIAAGDSIIGLASSGLHSNGYSLARQALLEVAGYRPDTYVPQLGRTVGEELLTPTRIYVKTVLHLLNKFAVKGLAHITGGGLTENLPRILPTGVKAVLNRTAWPVPAVFSLIQQIGQVAEPEMLRTFNMGIGMVLVVPAAEAPAVLQELQRLGETAYLIGRAAAGEPAVEYVYE</sequence>
<dbReference type="GO" id="GO:0005524">
    <property type="term" value="F:ATP binding"/>
    <property type="evidence" value="ECO:0007669"/>
    <property type="project" value="UniProtKB-KW"/>
</dbReference>
<dbReference type="GO" id="GO:0004641">
    <property type="term" value="F:phosphoribosylformylglycinamidine cyclo-ligase activity"/>
    <property type="evidence" value="ECO:0007669"/>
    <property type="project" value="UniProtKB-UniRule"/>
</dbReference>
<dbReference type="Gene3D" id="3.30.1330.10">
    <property type="entry name" value="PurM-like, N-terminal domain"/>
    <property type="match status" value="1"/>
</dbReference>
<dbReference type="Pfam" id="PF02769">
    <property type="entry name" value="AIRS_C"/>
    <property type="match status" value="1"/>
</dbReference>
<dbReference type="GO" id="GO:0005829">
    <property type="term" value="C:cytosol"/>
    <property type="evidence" value="ECO:0007669"/>
    <property type="project" value="TreeGrafter"/>
</dbReference>
<dbReference type="GO" id="GO:0006189">
    <property type="term" value="P:'de novo' IMP biosynthetic process"/>
    <property type="evidence" value="ECO:0007669"/>
    <property type="project" value="UniProtKB-UniRule"/>
</dbReference>
<dbReference type="RefSeq" id="WP_008413139.1">
    <property type="nucleotide sequence ID" value="NZ_CAOS01000014.1"/>
</dbReference>
<dbReference type="PANTHER" id="PTHR10520:SF12">
    <property type="entry name" value="TRIFUNCTIONAL PURINE BIOSYNTHETIC PROTEIN ADENOSINE-3"/>
    <property type="match status" value="1"/>
</dbReference>
<dbReference type="CDD" id="cd02196">
    <property type="entry name" value="PurM"/>
    <property type="match status" value="1"/>
</dbReference>
<dbReference type="OrthoDB" id="9802507at2"/>
<dbReference type="Proteomes" id="UP000009315">
    <property type="component" value="Unassembled WGS sequence"/>
</dbReference>
<dbReference type="InterPro" id="IPR036676">
    <property type="entry name" value="PurM-like_C_sf"/>
</dbReference>
<organism evidence="15 16">
    <name type="scientific">Desulforamulus hydrothermalis Lam5 = DSM 18033</name>
    <dbReference type="NCBI Taxonomy" id="1121428"/>
    <lineage>
        <taxon>Bacteria</taxon>
        <taxon>Bacillati</taxon>
        <taxon>Bacillota</taxon>
        <taxon>Clostridia</taxon>
        <taxon>Eubacteriales</taxon>
        <taxon>Peptococcaceae</taxon>
        <taxon>Desulforamulus</taxon>
    </lineage>
</organism>
<evidence type="ECO:0000256" key="3">
    <source>
        <dbReference type="ARBA" id="ARBA00013047"/>
    </source>
</evidence>
<dbReference type="EC" id="6.3.3.1" evidence="3 12"/>
<dbReference type="UniPathway" id="UPA00074">
    <property type="reaction ID" value="UER00129"/>
</dbReference>
<dbReference type="GO" id="GO:0046084">
    <property type="term" value="P:adenine biosynthetic process"/>
    <property type="evidence" value="ECO:0007669"/>
    <property type="project" value="TreeGrafter"/>
</dbReference>
<dbReference type="FunFam" id="3.90.650.10:FF:000001">
    <property type="entry name" value="Phosphoribosylformylglycinamidine cyclo-ligase"/>
    <property type="match status" value="1"/>
</dbReference>
<gene>
    <name evidence="12 15" type="primary">purM</name>
    <name evidence="15" type="ORF">DESHY_70015</name>
</gene>
<protein>
    <recommendedName>
        <fullName evidence="4 12">Phosphoribosylformylglycinamidine cyclo-ligase</fullName>
        <ecNumber evidence="3 12">6.3.3.1</ecNumber>
    </recommendedName>
    <alternativeName>
        <fullName evidence="9 12">AIR synthase</fullName>
    </alternativeName>
    <alternativeName>
        <fullName evidence="10 12">AIRS</fullName>
    </alternativeName>
    <alternativeName>
        <fullName evidence="8 12">Phosphoribosyl-aminoimidazole synthetase</fullName>
    </alternativeName>
</protein>
<keyword evidence="16" id="KW-1185">Reference proteome</keyword>
<evidence type="ECO:0000256" key="8">
    <source>
        <dbReference type="ARBA" id="ARBA00031908"/>
    </source>
</evidence>
<evidence type="ECO:0000259" key="14">
    <source>
        <dbReference type="Pfam" id="PF02769"/>
    </source>
</evidence>
<comment type="catalytic activity">
    <reaction evidence="11 12">
        <text>2-formamido-N(1)-(5-O-phospho-beta-D-ribosyl)acetamidine + ATP = 5-amino-1-(5-phospho-beta-D-ribosyl)imidazole + ADP + phosphate + H(+)</text>
        <dbReference type="Rhea" id="RHEA:23032"/>
        <dbReference type="ChEBI" id="CHEBI:15378"/>
        <dbReference type="ChEBI" id="CHEBI:30616"/>
        <dbReference type="ChEBI" id="CHEBI:43474"/>
        <dbReference type="ChEBI" id="CHEBI:137981"/>
        <dbReference type="ChEBI" id="CHEBI:147287"/>
        <dbReference type="ChEBI" id="CHEBI:456216"/>
        <dbReference type="EC" id="6.3.3.1"/>
    </reaction>
</comment>
<evidence type="ECO:0000256" key="7">
    <source>
        <dbReference type="ARBA" id="ARBA00022840"/>
    </source>
</evidence>
<dbReference type="PANTHER" id="PTHR10520">
    <property type="entry name" value="TRIFUNCTIONAL PURINE BIOSYNTHETIC PROTEIN ADENOSINE-3-RELATED"/>
    <property type="match status" value="1"/>
</dbReference>
<feature type="domain" description="PurM-like N-terminal" evidence="13">
    <location>
        <begin position="62"/>
        <end position="167"/>
    </location>
</feature>
<evidence type="ECO:0000256" key="11">
    <source>
        <dbReference type="ARBA" id="ARBA00049057"/>
    </source>
</evidence>
<evidence type="ECO:0000256" key="9">
    <source>
        <dbReference type="ARBA" id="ARBA00032931"/>
    </source>
</evidence>
<comment type="subcellular location">
    <subcellularLocation>
        <location evidence="12">Cytoplasm</location>
    </subcellularLocation>
</comment>
<proteinExistence type="inferred from homology"/>
<dbReference type="AlphaFoldDB" id="K8E0S1"/>
<dbReference type="STRING" id="1121428.DESHY_70015"/>
<reference evidence="15 16" key="1">
    <citation type="journal article" date="2013" name="Genome Announc.">
        <title>Genome Sequence of the Sulfate-Reducing Bacterium Desulfotomaculum hydrothermale Lam5(T).</title>
        <authorList>
            <person name="Amin O."/>
            <person name="Fardeau M.L."/>
            <person name="Valette O."/>
            <person name="Hirschler-Rea A."/>
            <person name="Barbe V."/>
            <person name="Medigue C."/>
            <person name="Vacherie B."/>
            <person name="Ollivier B."/>
            <person name="Bertin P.N."/>
            <person name="Dolla A."/>
        </authorList>
    </citation>
    <scope>NUCLEOTIDE SEQUENCE [LARGE SCALE GENOMIC DNA]</scope>
    <source>
        <strain evidence="16">Lam5 / DSM 18033</strain>
    </source>
</reference>
<dbReference type="SUPFAM" id="SSF55326">
    <property type="entry name" value="PurM N-terminal domain-like"/>
    <property type="match status" value="1"/>
</dbReference>
<dbReference type="SUPFAM" id="SSF56042">
    <property type="entry name" value="PurM C-terminal domain-like"/>
    <property type="match status" value="1"/>
</dbReference>
<evidence type="ECO:0000256" key="4">
    <source>
        <dbReference type="ARBA" id="ARBA00020367"/>
    </source>
</evidence>
<evidence type="ECO:0000256" key="1">
    <source>
        <dbReference type="ARBA" id="ARBA00004686"/>
    </source>
</evidence>
<comment type="similarity">
    <text evidence="2 12">Belongs to the AIR synthase family.</text>
</comment>
<dbReference type="InterPro" id="IPR036921">
    <property type="entry name" value="PurM-like_N_sf"/>
</dbReference>
<feature type="domain" description="PurM-like C-terminal" evidence="14">
    <location>
        <begin position="180"/>
        <end position="342"/>
    </location>
</feature>
<evidence type="ECO:0000259" key="13">
    <source>
        <dbReference type="Pfam" id="PF00586"/>
    </source>
</evidence>
<dbReference type="FunFam" id="3.30.1330.10:FF:000001">
    <property type="entry name" value="Phosphoribosylformylglycinamidine cyclo-ligase"/>
    <property type="match status" value="1"/>
</dbReference>
<comment type="caution">
    <text evidence="15">The sequence shown here is derived from an EMBL/GenBank/DDBJ whole genome shotgun (WGS) entry which is preliminary data.</text>
</comment>
<evidence type="ECO:0000256" key="5">
    <source>
        <dbReference type="ARBA" id="ARBA00022598"/>
    </source>
</evidence>
<dbReference type="GO" id="GO:0004637">
    <property type="term" value="F:phosphoribosylamine-glycine ligase activity"/>
    <property type="evidence" value="ECO:0007669"/>
    <property type="project" value="TreeGrafter"/>
</dbReference>
<evidence type="ECO:0000256" key="10">
    <source>
        <dbReference type="ARBA" id="ARBA00033093"/>
    </source>
</evidence>
<keyword evidence="7 12" id="KW-0067">ATP-binding</keyword>
<dbReference type="Gene3D" id="3.90.650.10">
    <property type="entry name" value="PurM-like C-terminal domain"/>
    <property type="match status" value="1"/>
</dbReference>
<evidence type="ECO:0000313" key="15">
    <source>
        <dbReference type="EMBL" id="CCO09229.1"/>
    </source>
</evidence>
<evidence type="ECO:0000256" key="6">
    <source>
        <dbReference type="ARBA" id="ARBA00022741"/>
    </source>
</evidence>
<dbReference type="InterPro" id="IPR004733">
    <property type="entry name" value="PurM_cligase"/>
</dbReference>
<dbReference type="InterPro" id="IPR010918">
    <property type="entry name" value="PurM-like_C_dom"/>
</dbReference>
<keyword evidence="5 12" id="KW-0436">Ligase</keyword>
<dbReference type="Pfam" id="PF00586">
    <property type="entry name" value="AIRS"/>
    <property type="match status" value="1"/>
</dbReference>
<dbReference type="NCBIfam" id="TIGR00878">
    <property type="entry name" value="purM"/>
    <property type="match status" value="1"/>
</dbReference>
<keyword evidence="6 12" id="KW-0547">Nucleotide-binding</keyword>
<keyword evidence="12" id="KW-0963">Cytoplasm</keyword>
<evidence type="ECO:0000313" key="16">
    <source>
        <dbReference type="Proteomes" id="UP000009315"/>
    </source>
</evidence>
<keyword evidence="12" id="KW-0658">Purine biosynthesis</keyword>
<dbReference type="HAMAP" id="MF_00741">
    <property type="entry name" value="AIRS"/>
    <property type="match status" value="1"/>
</dbReference>
<accession>K8E0S1</accession>
<evidence type="ECO:0000256" key="12">
    <source>
        <dbReference type="HAMAP-Rule" id="MF_00741"/>
    </source>
</evidence>
<name>K8E0S1_9FIRM</name>
<dbReference type="InterPro" id="IPR016188">
    <property type="entry name" value="PurM-like_N"/>
</dbReference>
<evidence type="ECO:0000256" key="2">
    <source>
        <dbReference type="ARBA" id="ARBA00010280"/>
    </source>
</evidence>
<comment type="pathway">
    <text evidence="1 12">Purine metabolism; IMP biosynthesis via de novo pathway; 5-amino-1-(5-phospho-D-ribosyl)imidazole from N(2)-formyl-N(1)-(5-phospho-D-ribosyl)glycinamide: step 2/2.</text>
</comment>
<dbReference type="eggNOG" id="COG0150">
    <property type="taxonomic scope" value="Bacteria"/>
</dbReference>
<dbReference type="EMBL" id="CAOS01000014">
    <property type="protein sequence ID" value="CCO09229.1"/>
    <property type="molecule type" value="Genomic_DNA"/>
</dbReference>